<dbReference type="STRING" id="1654360.EA58_20080"/>
<keyword evidence="3" id="KW-1185">Reference proteome</keyword>
<accession>A0A066RQ12</accession>
<evidence type="ECO:0000256" key="1">
    <source>
        <dbReference type="SAM" id="SignalP"/>
    </source>
</evidence>
<reference evidence="2 3" key="1">
    <citation type="submission" date="2014-04" db="EMBL/GenBank/DDBJ databases">
        <title>Draft genome sequence of Photobacterium halotolerans S2753: a solonamide, ngercheumicin and holomycin producer.</title>
        <authorList>
            <person name="Machado H.R."/>
            <person name="Gram L."/>
        </authorList>
    </citation>
    <scope>NUCLEOTIDE SEQUENCE [LARGE SCALE GENOMIC DNA]</scope>
    <source>
        <strain evidence="2 3">S2753</strain>
    </source>
</reference>
<dbReference type="Gene3D" id="2.40.160.20">
    <property type="match status" value="1"/>
</dbReference>
<keyword evidence="1" id="KW-0732">Signal</keyword>
<dbReference type="AlphaFoldDB" id="A0A066RQ12"/>
<sequence length="232" mass="25468">MVPFASALLVGCLFSVGAQANLAQPSTAGTAVAGTEQQADAEPKEDSRYFLGLRGGVSLMGLNDKATVSGQTETAKDADGNGFWGIDFGYYTPEGRSRIYYSFERHQSDSQFPSSGLSYQNQANLHLLGTDYFFLYHKDFSPYVGLHLGYASVKSNSDYQHDYDVSGVIFGMQTGLAWRVSSDMTLEAGFRHSMLPSKMTNWQGKDAQGNSIEFQSQQRGVSSLFLAANYRY</sequence>
<evidence type="ECO:0000313" key="2">
    <source>
        <dbReference type="EMBL" id="KDM89757.1"/>
    </source>
</evidence>
<feature type="chain" id="PRO_5001625930" evidence="1">
    <location>
        <begin position="21"/>
        <end position="232"/>
    </location>
</feature>
<evidence type="ECO:0000313" key="3">
    <source>
        <dbReference type="Proteomes" id="UP000027192"/>
    </source>
</evidence>
<comment type="caution">
    <text evidence="2">The sequence shown here is derived from an EMBL/GenBank/DDBJ whole genome shotgun (WGS) entry which is preliminary data.</text>
</comment>
<proteinExistence type="predicted"/>
<dbReference type="Proteomes" id="UP000027192">
    <property type="component" value="Unassembled WGS sequence"/>
</dbReference>
<organism evidence="2 3">
    <name type="scientific">Photobacterium galatheae</name>
    <dbReference type="NCBI Taxonomy" id="1654360"/>
    <lineage>
        <taxon>Bacteria</taxon>
        <taxon>Pseudomonadati</taxon>
        <taxon>Pseudomonadota</taxon>
        <taxon>Gammaproteobacteria</taxon>
        <taxon>Vibrionales</taxon>
        <taxon>Vibrionaceae</taxon>
        <taxon>Photobacterium</taxon>
    </lineage>
</organism>
<dbReference type="EMBL" id="JMIB01000043">
    <property type="protein sequence ID" value="KDM89757.1"/>
    <property type="molecule type" value="Genomic_DNA"/>
</dbReference>
<dbReference type="SUPFAM" id="SSF56925">
    <property type="entry name" value="OMPA-like"/>
    <property type="match status" value="1"/>
</dbReference>
<gene>
    <name evidence="2" type="ORF">EA58_20080</name>
</gene>
<name>A0A066RQ12_9GAMM</name>
<dbReference type="InterPro" id="IPR011250">
    <property type="entry name" value="OMP/PagP_B-barrel"/>
</dbReference>
<feature type="signal peptide" evidence="1">
    <location>
        <begin position="1"/>
        <end position="20"/>
    </location>
</feature>
<protein>
    <submittedName>
        <fullName evidence="2">Uncharacterized protein</fullName>
    </submittedName>
</protein>